<dbReference type="Proteomes" id="UP001189429">
    <property type="component" value="Unassembled WGS sequence"/>
</dbReference>
<organism evidence="2 3">
    <name type="scientific">Prorocentrum cordatum</name>
    <dbReference type="NCBI Taxonomy" id="2364126"/>
    <lineage>
        <taxon>Eukaryota</taxon>
        <taxon>Sar</taxon>
        <taxon>Alveolata</taxon>
        <taxon>Dinophyceae</taxon>
        <taxon>Prorocentrales</taxon>
        <taxon>Prorocentraceae</taxon>
        <taxon>Prorocentrum</taxon>
    </lineage>
</organism>
<evidence type="ECO:0008006" key="4">
    <source>
        <dbReference type="Google" id="ProtNLM"/>
    </source>
</evidence>
<accession>A0ABN9XAV8</accession>
<evidence type="ECO:0000313" key="2">
    <source>
        <dbReference type="EMBL" id="CAK0896530.1"/>
    </source>
</evidence>
<name>A0ABN9XAV8_9DINO</name>
<gene>
    <name evidence="2" type="ORF">PCOR1329_LOCUS74981</name>
</gene>
<keyword evidence="1" id="KW-0812">Transmembrane</keyword>
<evidence type="ECO:0000313" key="3">
    <source>
        <dbReference type="Proteomes" id="UP001189429"/>
    </source>
</evidence>
<reference evidence="2" key="1">
    <citation type="submission" date="2023-10" db="EMBL/GenBank/DDBJ databases">
        <authorList>
            <person name="Chen Y."/>
            <person name="Shah S."/>
            <person name="Dougan E. K."/>
            <person name="Thang M."/>
            <person name="Chan C."/>
        </authorList>
    </citation>
    <scope>NUCLEOTIDE SEQUENCE [LARGE SCALE GENOMIC DNA]</scope>
</reference>
<dbReference type="EMBL" id="CAUYUJ010020204">
    <property type="protein sequence ID" value="CAK0896530.1"/>
    <property type="molecule type" value="Genomic_DNA"/>
</dbReference>
<proteinExistence type="predicted"/>
<sequence length="398" mass="44856">MLDIAFSDCLRSGDIARMHGISKRWVMALRLYVCGMLLACQNLVLGCLIMLASTNRPLFIMTRLAWDETGERLALGSGTEGCDTSVFHVLVARMRMLIAFEDPTGPEAPPKVFSYSFIMPPLVVPSTSAGNIYHALFWSEFTGPIFHAVTLLQQRARFVINLNETDGAHANDKLAAFLLSCNSLPNFLWEHLHCALHANQLVEASILTSLGTKILSRMYSLSLFLHTSGYFLRLVRMLKPMITDAIHIRTEEEHGRPTEQMVQYGNELRNYVMCRRNRFVRLQARIRHHWLRADNPHSESDGDGQTAPSQAERKFKELVDRFFKDWNGPLWDDSGITMFKFTGDTRSEDAIISDMALSARSFLYGKIPATPAANKWTKLGPCVDAIVVAELARGTMVK</sequence>
<feature type="transmembrane region" description="Helical" evidence="1">
    <location>
        <begin position="27"/>
        <end position="52"/>
    </location>
</feature>
<keyword evidence="3" id="KW-1185">Reference proteome</keyword>
<keyword evidence="1" id="KW-0472">Membrane</keyword>
<comment type="caution">
    <text evidence="2">The sequence shown here is derived from an EMBL/GenBank/DDBJ whole genome shotgun (WGS) entry which is preliminary data.</text>
</comment>
<evidence type="ECO:0000256" key="1">
    <source>
        <dbReference type="SAM" id="Phobius"/>
    </source>
</evidence>
<keyword evidence="1" id="KW-1133">Transmembrane helix</keyword>
<protein>
    <recommendedName>
        <fullName evidence="4">Spindle pole body component</fullName>
    </recommendedName>
</protein>